<feature type="compositionally biased region" description="Low complexity" evidence="1">
    <location>
        <begin position="172"/>
        <end position="186"/>
    </location>
</feature>
<feature type="compositionally biased region" description="Polar residues" evidence="1">
    <location>
        <begin position="104"/>
        <end position="127"/>
    </location>
</feature>
<gene>
    <name evidence="2" type="ORF">QM012_000267</name>
</gene>
<dbReference type="Proteomes" id="UP001341245">
    <property type="component" value="Unassembled WGS sequence"/>
</dbReference>
<sequence>MDEATRRAFTQALKNNRSQSTHNHMQPGAEASQPSGQPEHRTFLPNQHASNTRIFSPLASLSTAQSHASAFTPTQHIHQTNTICFPNGVVSSTSSPALQHAYQPVQQQLSSSTGPASSFNGINQHMYQPSRLHPGSPHGQHNRHLFQPRHHPYGAPQSRPSQDLSSYYPQDTLSTLSPGGPSLSPSRPDTPAQSNTPTASQIQTPDRQEFLRYLHGIKHTLDSHNTSQPQNQTYSQMLFSDSTMVSPAQLQVRYSSQSSPAGSSPSASSQVQSPVQSYGRIQLPPRSTPQAPQLSNSTSSRPIRTLQQQPSPPRIWCPDLKTVTYVSLPLQAQPEEESSHPNQSRLVTKTQARALANIHPHEFIDHLTMDHNECFKPKVARAFNMLYMQALLFFKNHVLLVSPKELQTPCWEPAQSIWHAYDLYRPEVTSNTQVERHIYKALNLVSDILPDEVSSDDIFGRHDSAVNLVTTNGKLTYGWSVTVAFDFKDEALLTKFRRISPDRNVGFFSENKIRDLDMIPVWKAKVLEIFDLRRAAKSAQ</sequence>
<keyword evidence="3" id="KW-1185">Reference proteome</keyword>
<feature type="compositionally biased region" description="Low complexity" evidence="1">
    <location>
        <begin position="254"/>
        <end position="279"/>
    </location>
</feature>
<feature type="compositionally biased region" description="Polar residues" evidence="1">
    <location>
        <begin position="158"/>
        <end position="171"/>
    </location>
</feature>
<feature type="region of interest" description="Disordered" evidence="1">
    <location>
        <begin position="1"/>
        <end position="44"/>
    </location>
</feature>
<proteinExistence type="predicted"/>
<reference evidence="2 3" key="1">
    <citation type="submission" date="2023-11" db="EMBL/GenBank/DDBJ databases">
        <title>Draft genome sequence and annotation of the polyextremotolerant black yeast-like fungus Aureobasidium pullulans NRRL 62042.</title>
        <authorList>
            <person name="Dielentheis-Frenken M.R.E."/>
            <person name="Wibberg D."/>
            <person name="Blank L.M."/>
            <person name="Tiso T."/>
        </authorList>
    </citation>
    <scope>NUCLEOTIDE SEQUENCE [LARGE SCALE GENOMIC DNA]</scope>
    <source>
        <strain evidence="2 3">NRRL 62042</strain>
    </source>
</reference>
<dbReference type="EMBL" id="JASGXD010000001">
    <property type="protein sequence ID" value="KAK6008364.1"/>
    <property type="molecule type" value="Genomic_DNA"/>
</dbReference>
<feature type="compositionally biased region" description="Polar residues" evidence="1">
    <location>
        <begin position="12"/>
        <end position="24"/>
    </location>
</feature>
<comment type="caution">
    <text evidence="2">The sequence shown here is derived from an EMBL/GenBank/DDBJ whole genome shotgun (WGS) entry which is preliminary data.</text>
</comment>
<feature type="compositionally biased region" description="Polar residues" evidence="1">
    <location>
        <begin position="191"/>
        <end position="205"/>
    </location>
</feature>
<evidence type="ECO:0000313" key="3">
    <source>
        <dbReference type="Proteomes" id="UP001341245"/>
    </source>
</evidence>
<feature type="region of interest" description="Disordered" evidence="1">
    <location>
        <begin position="102"/>
        <end position="205"/>
    </location>
</feature>
<accession>A0ABR0TVW9</accession>
<name>A0ABR0TVW9_AURPU</name>
<organism evidence="2 3">
    <name type="scientific">Aureobasidium pullulans</name>
    <name type="common">Black yeast</name>
    <name type="synonym">Pullularia pullulans</name>
    <dbReference type="NCBI Taxonomy" id="5580"/>
    <lineage>
        <taxon>Eukaryota</taxon>
        <taxon>Fungi</taxon>
        <taxon>Dikarya</taxon>
        <taxon>Ascomycota</taxon>
        <taxon>Pezizomycotina</taxon>
        <taxon>Dothideomycetes</taxon>
        <taxon>Dothideomycetidae</taxon>
        <taxon>Dothideales</taxon>
        <taxon>Saccotheciaceae</taxon>
        <taxon>Aureobasidium</taxon>
    </lineage>
</organism>
<feature type="compositionally biased region" description="Basic residues" evidence="1">
    <location>
        <begin position="140"/>
        <end position="152"/>
    </location>
</feature>
<evidence type="ECO:0000256" key="1">
    <source>
        <dbReference type="SAM" id="MobiDB-lite"/>
    </source>
</evidence>
<feature type="compositionally biased region" description="Polar residues" evidence="1">
    <location>
        <begin position="288"/>
        <end position="309"/>
    </location>
</feature>
<protein>
    <submittedName>
        <fullName evidence="2">Uncharacterized protein</fullName>
    </submittedName>
</protein>
<feature type="region of interest" description="Disordered" evidence="1">
    <location>
        <begin position="251"/>
        <end position="315"/>
    </location>
</feature>
<evidence type="ECO:0000313" key="2">
    <source>
        <dbReference type="EMBL" id="KAK6008364.1"/>
    </source>
</evidence>